<dbReference type="Pfam" id="PF03656">
    <property type="entry name" value="Pam16"/>
    <property type="match status" value="1"/>
</dbReference>
<protein>
    <recommendedName>
        <fullName evidence="4">Mitochondrial import inner membrane translocase subunit TIM16</fullName>
    </recommendedName>
    <alternativeName>
        <fullName evidence="3">Mitochondrial import inner membrane translocase subunit tim16</fullName>
    </alternativeName>
    <alternativeName>
        <fullName evidence="12 13">Presequence translocated-associated motor subunit PAM16</fullName>
    </alternativeName>
</protein>
<keyword evidence="5" id="KW-0813">Transport</keyword>
<evidence type="ECO:0000313" key="15">
    <source>
        <dbReference type="EMBL" id="KAF5104064.1"/>
    </source>
</evidence>
<evidence type="ECO:0000256" key="8">
    <source>
        <dbReference type="ARBA" id="ARBA00023010"/>
    </source>
</evidence>
<evidence type="ECO:0000256" key="7">
    <source>
        <dbReference type="ARBA" id="ARBA00022927"/>
    </source>
</evidence>
<reference evidence="15" key="1">
    <citation type="journal article" date="2020" name="Front. Microbiol.">
        <title>Phenotypic and Genetic Characterization of the Cheese Ripening Yeast Geotrichum candidum.</title>
        <authorList>
            <person name="Perkins V."/>
            <person name="Vignola S."/>
            <person name="Lessard M.H."/>
            <person name="Plante P.L."/>
            <person name="Corbeil J."/>
            <person name="Dugat-Bony E."/>
            <person name="Frenette M."/>
            <person name="Labrie S."/>
        </authorList>
    </citation>
    <scope>NUCLEOTIDE SEQUENCE</scope>
    <source>
        <strain evidence="15">LMA-70</strain>
    </source>
</reference>
<dbReference type="EMBL" id="QQZK01000014">
    <property type="protein sequence ID" value="KAF5104064.1"/>
    <property type="molecule type" value="Genomic_DNA"/>
</dbReference>
<reference evidence="15" key="2">
    <citation type="submission" date="2020-01" db="EMBL/GenBank/DDBJ databases">
        <authorList>
            <person name="Perkins V."/>
            <person name="Lessard M.-H."/>
            <person name="Dugat-Bony E."/>
            <person name="Frenette M."/>
            <person name="Labrie S."/>
        </authorList>
    </citation>
    <scope>NUCLEOTIDE SEQUENCE</scope>
    <source>
        <strain evidence="15">LMA-70</strain>
    </source>
</reference>
<dbReference type="PANTHER" id="PTHR12388:SF0">
    <property type="entry name" value="MITOCHONDRIAL IMPORT INNER MEMBRANE TRANSLOCASE SUBUNIT TIM16"/>
    <property type="match status" value="1"/>
</dbReference>
<name>A0A9P5KUU7_GEOCN</name>
<keyword evidence="7" id="KW-0653">Protein transport</keyword>
<evidence type="ECO:0000256" key="14">
    <source>
        <dbReference type="SAM" id="MobiDB-lite"/>
    </source>
</evidence>
<evidence type="ECO:0000256" key="2">
    <source>
        <dbReference type="ARBA" id="ARBA00008817"/>
    </source>
</evidence>
<evidence type="ECO:0000256" key="4">
    <source>
        <dbReference type="ARBA" id="ARBA00020721"/>
    </source>
</evidence>
<comment type="caution">
    <text evidence="15">The sequence shown here is derived from an EMBL/GenBank/DDBJ whole genome shotgun (WGS) entry which is preliminary data.</text>
</comment>
<comment type="similarity">
    <text evidence="2">Belongs to the TIM16/PAM16 family.</text>
</comment>
<dbReference type="Gene3D" id="1.10.287.110">
    <property type="entry name" value="DnaJ domain"/>
    <property type="match status" value="1"/>
</dbReference>
<keyword evidence="10" id="KW-0472">Membrane</keyword>
<evidence type="ECO:0000313" key="16">
    <source>
        <dbReference type="Proteomes" id="UP000750522"/>
    </source>
</evidence>
<dbReference type="PANTHER" id="PTHR12388">
    <property type="entry name" value="MITOCHONDRIA ASSOCIATED GRANULOCYTE MACROPHAGE CSF SIGNALING MOLECULE"/>
    <property type="match status" value="1"/>
</dbReference>
<evidence type="ECO:0000256" key="3">
    <source>
        <dbReference type="ARBA" id="ARBA00013571"/>
    </source>
</evidence>
<dbReference type="AlphaFoldDB" id="A0A9P5KUU7"/>
<evidence type="ECO:0000256" key="9">
    <source>
        <dbReference type="ARBA" id="ARBA00023128"/>
    </source>
</evidence>
<gene>
    <name evidence="15" type="ORF">DV451_001055</name>
</gene>
<dbReference type="GO" id="GO:0030150">
    <property type="term" value="P:protein import into mitochondrial matrix"/>
    <property type="evidence" value="ECO:0007669"/>
    <property type="project" value="InterPro"/>
</dbReference>
<evidence type="ECO:0000256" key="1">
    <source>
        <dbReference type="ARBA" id="ARBA00004637"/>
    </source>
</evidence>
<comment type="subcellular location">
    <subcellularLocation>
        <location evidence="1">Mitochondrion inner membrane</location>
        <topology evidence="1">Peripheral membrane protein</topology>
    </subcellularLocation>
</comment>
<feature type="region of interest" description="Disordered" evidence="14">
    <location>
        <begin position="109"/>
        <end position="131"/>
    </location>
</feature>
<organism evidence="15 16">
    <name type="scientific">Geotrichum candidum</name>
    <name type="common">Oospora lactis</name>
    <name type="synonym">Dipodascus geotrichum</name>
    <dbReference type="NCBI Taxonomy" id="1173061"/>
    <lineage>
        <taxon>Eukaryota</taxon>
        <taxon>Fungi</taxon>
        <taxon>Dikarya</taxon>
        <taxon>Ascomycota</taxon>
        <taxon>Saccharomycotina</taxon>
        <taxon>Dipodascomycetes</taxon>
        <taxon>Dipodascales</taxon>
        <taxon>Dipodascaceae</taxon>
        <taxon>Geotrichum</taxon>
    </lineage>
</organism>
<evidence type="ECO:0000256" key="6">
    <source>
        <dbReference type="ARBA" id="ARBA00022792"/>
    </source>
</evidence>
<evidence type="ECO:0000256" key="12">
    <source>
        <dbReference type="ARBA" id="ARBA00030422"/>
    </source>
</evidence>
<dbReference type="FunFam" id="1.10.287.110:FF:000006">
    <property type="entry name" value="Import inner membrane translocase subunit TIM16"/>
    <property type="match status" value="1"/>
</dbReference>
<evidence type="ECO:0000256" key="10">
    <source>
        <dbReference type="ARBA" id="ARBA00023136"/>
    </source>
</evidence>
<evidence type="ECO:0000256" key="5">
    <source>
        <dbReference type="ARBA" id="ARBA00022448"/>
    </source>
</evidence>
<dbReference type="GO" id="GO:0005744">
    <property type="term" value="C:TIM23 mitochondrial import inner membrane translocase complex"/>
    <property type="evidence" value="ECO:0007669"/>
    <property type="project" value="InterPro"/>
</dbReference>
<dbReference type="InterPro" id="IPR005341">
    <property type="entry name" value="Tim16"/>
</dbReference>
<accession>A0A9P5KUU7</accession>
<proteinExistence type="inferred from homology"/>
<evidence type="ECO:0000256" key="11">
    <source>
        <dbReference type="ARBA" id="ARBA00025080"/>
    </source>
</evidence>
<keyword evidence="8" id="KW-0811">Translocation</keyword>
<dbReference type="InterPro" id="IPR036869">
    <property type="entry name" value="J_dom_sf"/>
</dbReference>
<sequence length="131" mass="13885">MAHRLIVQVLITGTQVFGKAFAEAYRQASSASVRAGASQATRQRTGGVQLDEACKILDVDAGSLEIGKLEKKYDHLFNVNSKEKGGSFYLQSKVYRAMERLKYELELRGQPTSSAGSAGGAAGAEGSAAAK</sequence>
<keyword evidence="6" id="KW-0999">Mitochondrion inner membrane</keyword>
<evidence type="ECO:0000256" key="13">
    <source>
        <dbReference type="ARBA" id="ARBA00031407"/>
    </source>
</evidence>
<keyword evidence="9" id="KW-0496">Mitochondrion</keyword>
<comment type="function">
    <text evidence="11">Essential component of the PAM complex, a complex required for the translocation of transit peptide-containing proteins from the inner membrane into the mitochondrial matrix in an ATP-dependent manner. In the complex, it is required to regulate activity of mtHSP70 (SSC1) via its interaction with PAM18/TIM14. May act by positioning PAM18/TIM14 in juxtaposition to mtHSP70 at the translocon to maximize ATPase stimulation.</text>
</comment>
<dbReference type="Proteomes" id="UP000750522">
    <property type="component" value="Unassembled WGS sequence"/>
</dbReference>